<dbReference type="AlphaFoldDB" id="A0AAD5NZ47"/>
<evidence type="ECO:0000313" key="9">
    <source>
        <dbReference type="Proteomes" id="UP001064489"/>
    </source>
</evidence>
<accession>A0AAD5NZ47</accession>
<dbReference type="PROSITE" id="PS00503">
    <property type="entry name" value="PECTINESTERASE_2"/>
    <property type="match status" value="1"/>
</dbReference>
<dbReference type="GO" id="GO:0003677">
    <property type="term" value="F:DNA binding"/>
    <property type="evidence" value="ECO:0007669"/>
    <property type="project" value="InterPro"/>
</dbReference>
<dbReference type="GO" id="GO:0004857">
    <property type="term" value="F:enzyme inhibitor activity"/>
    <property type="evidence" value="ECO:0007669"/>
    <property type="project" value="InterPro"/>
</dbReference>
<evidence type="ECO:0000259" key="7">
    <source>
        <dbReference type="PROSITE" id="PS50162"/>
    </source>
</evidence>
<evidence type="ECO:0000256" key="5">
    <source>
        <dbReference type="ARBA" id="ARBA00023085"/>
    </source>
</evidence>
<dbReference type="Gene3D" id="2.160.20.10">
    <property type="entry name" value="Single-stranded right-handed beta-helix, Pectin lyase-like"/>
    <property type="match status" value="1"/>
</dbReference>
<dbReference type="SUPFAM" id="SSF52540">
    <property type="entry name" value="P-loop containing nucleoside triphosphate hydrolases"/>
    <property type="match status" value="1"/>
</dbReference>
<proteinExistence type="inferred from homology"/>
<dbReference type="InterPro" id="IPR006501">
    <property type="entry name" value="Pectinesterase_inhib_dom"/>
</dbReference>
<dbReference type="Pfam" id="PF04043">
    <property type="entry name" value="PMEI"/>
    <property type="match status" value="1"/>
</dbReference>
<comment type="similarity">
    <text evidence="2">In the N-terminal section; belongs to the PMEI family.</text>
</comment>
<dbReference type="Pfam" id="PF08423">
    <property type="entry name" value="Rad51"/>
    <property type="match status" value="1"/>
</dbReference>
<dbReference type="InterPro" id="IPR011050">
    <property type="entry name" value="Pectin_lyase_fold/virulence"/>
</dbReference>
<gene>
    <name evidence="8" type="ORF">LWI28_013461</name>
</gene>
<evidence type="ECO:0000256" key="3">
    <source>
        <dbReference type="ARBA" id="ARBA00007786"/>
    </source>
</evidence>
<dbReference type="PANTHER" id="PTHR31707">
    <property type="entry name" value="PECTINESTERASE"/>
    <property type="match status" value="1"/>
</dbReference>
<name>A0AAD5NZ47_ACENE</name>
<evidence type="ECO:0000256" key="4">
    <source>
        <dbReference type="ARBA" id="ARBA00022801"/>
    </source>
</evidence>
<sequence>MQDQCKFARYPSLCAQTLMGFQSSASSDDHQSVHVVSALINKTISETKLPTSYFAKFSSQLDDIQQSKYVLAVTDYCEELMNMSIKRLDQSQLALKESPTKNKHDIQTWLSAALTFQQTCKDSVETTLGLDHKISQKMDYLSQLVSNPLAIVNSITGAADSSRKSTTGAFPNWVYSRHRKLLQANTIKANVIVTKDGTGNYMTVSEAIKAASGNRFVIYVKAGVYKEKIHTNKDGITLIGDGKYSTIIAGDDSVAGGSSMPGSATFTITGDGFIARDIGFHNTAGPQGQQALALNIASDHSVLFRCSIVGYQDTLYALALRQFYRDCDIHGTVDFIFGNAAAVFQNCYLAIRRPHGGSYNAILANGRSDPGQSTGFSVQKCRITAAADFSAVKHNYETYLGRPWKQYSRSVIMQSTVDDFVASRGWVEWPGAGSYGKTLYFAEYSNVGPGAGTSKRVNWPGFHVIDASEAVKFTVGSFISGTSWLPSTGVTFVSGLRSRVCKLKCSTGVLEQQRSLKTAQQQQQQEEGEEIQHGPFPVEQLQASGIASLDIKKLKMRVFALLNLLHTPPGKNFCKLRESVKQKLTRLLKQASSKLVPLGFTSASQLHAQRLEIIQITSGSRELDKVLEGGIETGSITEIYGEFRSGKTQLCHTLCVTCQLPLDQGGGEGKAMYIDAEGTFRPQRLLQIAERFGLNGADVLENVAYARAYNTDHQSRLLLEAASMMVETRFALMIVDSATALYRTDFSGRGELSAGQMHLAKFLRSLQKLAGEVKLNPLVYHTFSVQNICKRF</sequence>
<protein>
    <recommendedName>
        <fullName evidence="7">RecA family profile 1 domain-containing protein</fullName>
    </recommendedName>
</protein>
<comment type="pathway">
    <text evidence="1">Glycan metabolism; pectin degradation; 2-dehydro-3-deoxy-D-gluconate from pectin: step 1/5.</text>
</comment>
<dbReference type="SUPFAM" id="SSF101148">
    <property type="entry name" value="Plant invertase/pectin methylesterase inhibitor"/>
    <property type="match status" value="1"/>
</dbReference>
<dbReference type="InterPro" id="IPR012334">
    <property type="entry name" value="Pectin_lyas_fold"/>
</dbReference>
<dbReference type="FunFam" id="2.160.20.10:FF:000001">
    <property type="entry name" value="Pectinesterase"/>
    <property type="match status" value="1"/>
</dbReference>
<dbReference type="GO" id="GO:0140664">
    <property type="term" value="F:ATP-dependent DNA damage sensor activity"/>
    <property type="evidence" value="ECO:0007669"/>
    <property type="project" value="InterPro"/>
</dbReference>
<dbReference type="Gene3D" id="1.10.150.20">
    <property type="entry name" value="5' to 3' exonuclease, C-terminal subdomain"/>
    <property type="match status" value="1"/>
</dbReference>
<evidence type="ECO:0000256" key="1">
    <source>
        <dbReference type="ARBA" id="ARBA00005184"/>
    </source>
</evidence>
<dbReference type="InterPro" id="IPR020588">
    <property type="entry name" value="RecA_ATP-bd"/>
</dbReference>
<dbReference type="Gene3D" id="1.20.140.40">
    <property type="entry name" value="Invertase/pectin methylesterase inhibitor family protein"/>
    <property type="match status" value="1"/>
</dbReference>
<dbReference type="GO" id="GO:0006281">
    <property type="term" value="P:DNA repair"/>
    <property type="evidence" value="ECO:0007669"/>
    <property type="project" value="InterPro"/>
</dbReference>
<dbReference type="PROSITE" id="PS50162">
    <property type="entry name" value="RECA_2"/>
    <property type="match status" value="1"/>
</dbReference>
<dbReference type="NCBIfam" id="TIGR01614">
    <property type="entry name" value="PME_inhib"/>
    <property type="match status" value="1"/>
</dbReference>
<keyword evidence="4" id="KW-0378">Hydrolase</keyword>
<feature type="active site" evidence="6">
    <location>
        <position position="334"/>
    </location>
</feature>
<dbReference type="Gene3D" id="3.40.50.300">
    <property type="entry name" value="P-loop containing nucleotide triphosphate hydrolases"/>
    <property type="match status" value="1"/>
</dbReference>
<dbReference type="FunFam" id="1.20.140.40:FF:000024">
    <property type="entry name" value="Pectinesterase"/>
    <property type="match status" value="1"/>
</dbReference>
<reference evidence="8" key="2">
    <citation type="submission" date="2023-02" db="EMBL/GenBank/DDBJ databases">
        <authorList>
            <person name="Swenson N.G."/>
            <person name="Wegrzyn J.L."/>
            <person name="Mcevoy S.L."/>
        </authorList>
    </citation>
    <scope>NUCLEOTIDE SEQUENCE</scope>
    <source>
        <strain evidence="8">91603</strain>
        <tissue evidence="8">Leaf</tissue>
    </source>
</reference>
<dbReference type="GO" id="GO:0042545">
    <property type="term" value="P:cell wall modification"/>
    <property type="evidence" value="ECO:0007669"/>
    <property type="project" value="InterPro"/>
</dbReference>
<dbReference type="Pfam" id="PF01095">
    <property type="entry name" value="Pectinesterase"/>
    <property type="match status" value="1"/>
</dbReference>
<dbReference type="CDD" id="cd15798">
    <property type="entry name" value="PMEI-like_3"/>
    <property type="match status" value="1"/>
</dbReference>
<dbReference type="EMBL" id="JAJSOW010000004">
    <property type="protein sequence ID" value="KAI9191789.1"/>
    <property type="molecule type" value="Genomic_DNA"/>
</dbReference>
<dbReference type="InterPro" id="IPR033131">
    <property type="entry name" value="Pectinesterase_Asp_AS"/>
</dbReference>
<comment type="similarity">
    <text evidence="3">In the C-terminal section; belongs to the pectinesterase family.</text>
</comment>
<evidence type="ECO:0000313" key="8">
    <source>
        <dbReference type="EMBL" id="KAI9191789.1"/>
    </source>
</evidence>
<dbReference type="InterPro" id="IPR027417">
    <property type="entry name" value="P-loop_NTPase"/>
</dbReference>
<comment type="caution">
    <text evidence="8">The sequence shown here is derived from an EMBL/GenBank/DDBJ whole genome shotgun (WGS) entry which is preliminary data.</text>
</comment>
<dbReference type="InterPro" id="IPR000070">
    <property type="entry name" value="Pectinesterase_cat"/>
</dbReference>
<reference evidence="8" key="1">
    <citation type="journal article" date="2022" name="Plant J.">
        <title>Strategies of tolerance reflected in two North American maple genomes.</title>
        <authorList>
            <person name="McEvoy S.L."/>
            <person name="Sezen U.U."/>
            <person name="Trouern-Trend A."/>
            <person name="McMahon S.M."/>
            <person name="Schaberg P.G."/>
            <person name="Yang J."/>
            <person name="Wegrzyn J.L."/>
            <person name="Swenson N.G."/>
        </authorList>
    </citation>
    <scope>NUCLEOTIDE SEQUENCE</scope>
    <source>
        <strain evidence="8">91603</strain>
    </source>
</reference>
<keyword evidence="5" id="KW-0063">Aspartyl esterase</keyword>
<dbReference type="InterPro" id="IPR013632">
    <property type="entry name" value="Rad51_C"/>
</dbReference>
<feature type="domain" description="RecA family profile 1" evidence="7">
    <location>
        <begin position="612"/>
        <end position="789"/>
    </location>
</feature>
<dbReference type="SMART" id="SM00856">
    <property type="entry name" value="PMEI"/>
    <property type="match status" value="1"/>
</dbReference>
<evidence type="ECO:0000256" key="6">
    <source>
        <dbReference type="PROSITE-ProRule" id="PRU10040"/>
    </source>
</evidence>
<organism evidence="8 9">
    <name type="scientific">Acer negundo</name>
    <name type="common">Box elder</name>
    <dbReference type="NCBI Taxonomy" id="4023"/>
    <lineage>
        <taxon>Eukaryota</taxon>
        <taxon>Viridiplantae</taxon>
        <taxon>Streptophyta</taxon>
        <taxon>Embryophyta</taxon>
        <taxon>Tracheophyta</taxon>
        <taxon>Spermatophyta</taxon>
        <taxon>Magnoliopsida</taxon>
        <taxon>eudicotyledons</taxon>
        <taxon>Gunneridae</taxon>
        <taxon>Pentapetalae</taxon>
        <taxon>rosids</taxon>
        <taxon>malvids</taxon>
        <taxon>Sapindales</taxon>
        <taxon>Sapindaceae</taxon>
        <taxon>Hippocastanoideae</taxon>
        <taxon>Acereae</taxon>
        <taxon>Acer</taxon>
    </lineage>
</organism>
<evidence type="ECO:0000256" key="2">
    <source>
        <dbReference type="ARBA" id="ARBA00006027"/>
    </source>
</evidence>
<dbReference type="GO" id="GO:0030599">
    <property type="term" value="F:pectinesterase activity"/>
    <property type="evidence" value="ECO:0007669"/>
    <property type="project" value="InterPro"/>
</dbReference>
<dbReference type="SUPFAM" id="SSF51126">
    <property type="entry name" value="Pectin lyase-like"/>
    <property type="match status" value="1"/>
</dbReference>
<dbReference type="InterPro" id="IPR035513">
    <property type="entry name" value="Invertase/methylesterase_inhib"/>
</dbReference>
<dbReference type="Proteomes" id="UP001064489">
    <property type="component" value="Chromosome 6"/>
</dbReference>
<dbReference type="GO" id="GO:0005524">
    <property type="term" value="F:ATP binding"/>
    <property type="evidence" value="ECO:0007669"/>
    <property type="project" value="InterPro"/>
</dbReference>
<keyword evidence="9" id="KW-1185">Reference proteome</keyword>